<dbReference type="EMBL" id="JBHSAW010000004">
    <property type="protein sequence ID" value="MFC4095403.1"/>
    <property type="molecule type" value="Genomic_DNA"/>
</dbReference>
<keyword evidence="2" id="KW-1185">Reference proteome</keyword>
<evidence type="ECO:0000313" key="1">
    <source>
        <dbReference type="EMBL" id="MFC4095403.1"/>
    </source>
</evidence>
<evidence type="ECO:0000313" key="2">
    <source>
        <dbReference type="Proteomes" id="UP001595814"/>
    </source>
</evidence>
<sequence>MKTMTCKQLRGACNQEFHAETFEEMAELSKKHGMEMFQKGDKDHLEAMNKMQGLMQNPEKMQTWFNEKRKEFTSLPNND</sequence>
<organism evidence="1 2">
    <name type="scientific">Euzebyella saccharophila</name>
    <dbReference type="NCBI Taxonomy" id="679664"/>
    <lineage>
        <taxon>Bacteria</taxon>
        <taxon>Pseudomonadati</taxon>
        <taxon>Bacteroidota</taxon>
        <taxon>Flavobacteriia</taxon>
        <taxon>Flavobacteriales</taxon>
        <taxon>Flavobacteriaceae</taxon>
        <taxon>Euzebyella</taxon>
    </lineage>
</organism>
<dbReference type="Proteomes" id="UP001595814">
    <property type="component" value="Unassembled WGS sequence"/>
</dbReference>
<gene>
    <name evidence="1" type="ORF">ACFOUT_05935</name>
</gene>
<reference evidence="2" key="1">
    <citation type="journal article" date="2019" name="Int. J. Syst. Evol. Microbiol.">
        <title>The Global Catalogue of Microorganisms (GCM) 10K type strain sequencing project: providing services to taxonomists for standard genome sequencing and annotation.</title>
        <authorList>
            <consortium name="The Broad Institute Genomics Platform"/>
            <consortium name="The Broad Institute Genome Sequencing Center for Infectious Disease"/>
            <person name="Wu L."/>
            <person name="Ma J."/>
        </authorList>
    </citation>
    <scope>NUCLEOTIDE SEQUENCE [LARGE SCALE GENOMIC DNA]</scope>
    <source>
        <strain evidence="2">CECT 7477</strain>
    </source>
</reference>
<accession>A0ABV8JNG4</accession>
<dbReference type="RefSeq" id="WP_192460909.1">
    <property type="nucleotide sequence ID" value="NZ_JACYFJ010000001.1"/>
</dbReference>
<protein>
    <submittedName>
        <fullName evidence="1">DUF1059 domain-containing protein</fullName>
    </submittedName>
</protein>
<proteinExistence type="predicted"/>
<comment type="caution">
    <text evidence="1">The sequence shown here is derived from an EMBL/GenBank/DDBJ whole genome shotgun (WGS) entry which is preliminary data.</text>
</comment>
<name>A0ABV8JNG4_9FLAO</name>